<feature type="transmembrane region" description="Helical" evidence="1">
    <location>
        <begin position="99"/>
        <end position="119"/>
    </location>
</feature>
<name>A0A927CKM7_9BACL</name>
<proteinExistence type="predicted"/>
<keyword evidence="1" id="KW-0812">Transmembrane</keyword>
<feature type="transmembrane region" description="Helical" evidence="1">
    <location>
        <begin position="9"/>
        <end position="33"/>
    </location>
</feature>
<sequence>MNTGMQQGYFIGLFFRFLWNFAIAFLFQTLIFYIFGYNFFTYFVLTIVFSFFINTSLPIKDRYPFFRHLLIYLCLYVANAELSSTITDLAKGFYDPSTLWKVLIMISVVAGIMHGIGRYGNGIQGRNIENFSNLTLLALIIIAFVTSWWEGGLVYLLVRIPMMIFEVSIANTILYYTSSRHSEQTESNQI</sequence>
<evidence type="ECO:0000256" key="1">
    <source>
        <dbReference type="SAM" id="Phobius"/>
    </source>
</evidence>
<reference evidence="2" key="1">
    <citation type="submission" date="2020-09" db="EMBL/GenBank/DDBJ databases">
        <title>A novel bacterium of genus Paenibacillus, isolated from South China Sea.</title>
        <authorList>
            <person name="Huang H."/>
            <person name="Mo K."/>
            <person name="Hu Y."/>
        </authorList>
    </citation>
    <scope>NUCLEOTIDE SEQUENCE</scope>
    <source>
        <strain evidence="2">IB182493</strain>
    </source>
</reference>
<evidence type="ECO:0000313" key="3">
    <source>
        <dbReference type="Proteomes" id="UP000632125"/>
    </source>
</evidence>
<protein>
    <submittedName>
        <fullName evidence="2">Uncharacterized protein</fullName>
    </submittedName>
</protein>
<accession>A0A927CKM7</accession>
<comment type="caution">
    <text evidence="2">The sequence shown here is derived from an EMBL/GenBank/DDBJ whole genome shotgun (WGS) entry which is preliminary data.</text>
</comment>
<keyword evidence="1" id="KW-0472">Membrane</keyword>
<dbReference type="EMBL" id="JACXIY010000014">
    <property type="protein sequence ID" value="MBD2869289.1"/>
    <property type="molecule type" value="Genomic_DNA"/>
</dbReference>
<feature type="transmembrane region" description="Helical" evidence="1">
    <location>
        <begin position="69"/>
        <end position="87"/>
    </location>
</feature>
<gene>
    <name evidence="2" type="ORF">IDH41_11940</name>
</gene>
<organism evidence="2 3">
    <name type="scientific">Paenibacillus arenilitoris</name>
    <dbReference type="NCBI Taxonomy" id="2772299"/>
    <lineage>
        <taxon>Bacteria</taxon>
        <taxon>Bacillati</taxon>
        <taxon>Bacillota</taxon>
        <taxon>Bacilli</taxon>
        <taxon>Bacillales</taxon>
        <taxon>Paenibacillaceae</taxon>
        <taxon>Paenibacillus</taxon>
    </lineage>
</organism>
<keyword evidence="3" id="KW-1185">Reference proteome</keyword>
<dbReference type="AlphaFoldDB" id="A0A927CKM7"/>
<evidence type="ECO:0000313" key="2">
    <source>
        <dbReference type="EMBL" id="MBD2869289.1"/>
    </source>
</evidence>
<dbReference type="RefSeq" id="WP_190861268.1">
    <property type="nucleotide sequence ID" value="NZ_JACXIY010000014.1"/>
</dbReference>
<feature type="transmembrane region" description="Helical" evidence="1">
    <location>
        <begin position="39"/>
        <end position="57"/>
    </location>
</feature>
<dbReference type="Proteomes" id="UP000632125">
    <property type="component" value="Unassembled WGS sequence"/>
</dbReference>
<keyword evidence="1" id="KW-1133">Transmembrane helix</keyword>
<feature type="transmembrane region" description="Helical" evidence="1">
    <location>
        <begin position="131"/>
        <end position="149"/>
    </location>
</feature>